<organism evidence="1 2">
    <name type="scientific">Basidiobolus ranarum</name>
    <dbReference type="NCBI Taxonomy" id="34480"/>
    <lineage>
        <taxon>Eukaryota</taxon>
        <taxon>Fungi</taxon>
        <taxon>Fungi incertae sedis</taxon>
        <taxon>Zoopagomycota</taxon>
        <taxon>Entomophthoromycotina</taxon>
        <taxon>Basidiobolomycetes</taxon>
        <taxon>Basidiobolales</taxon>
        <taxon>Basidiobolaceae</taxon>
        <taxon>Basidiobolus</taxon>
    </lineage>
</organism>
<gene>
    <name evidence="1" type="ORF">K7432_005702</name>
</gene>
<sequence>MNFEQLARDSLSVGVFDTLPQAADDKVTRKCCDSGKEAIYSDDHVFGCYEMKHTLDELLEEPLQKLGRVGAGVGGT</sequence>
<keyword evidence="2" id="KW-1185">Reference proteome</keyword>
<dbReference type="EMBL" id="JASJQH010000231">
    <property type="protein sequence ID" value="KAK9765737.1"/>
    <property type="molecule type" value="Genomic_DNA"/>
</dbReference>
<evidence type="ECO:0000313" key="1">
    <source>
        <dbReference type="EMBL" id="KAK9765737.1"/>
    </source>
</evidence>
<name>A0ABR2WWA9_9FUNG</name>
<comment type="caution">
    <text evidence="1">The sequence shown here is derived from an EMBL/GenBank/DDBJ whole genome shotgun (WGS) entry which is preliminary data.</text>
</comment>
<reference evidence="1 2" key="1">
    <citation type="submission" date="2023-04" db="EMBL/GenBank/DDBJ databases">
        <title>Genome of Basidiobolus ranarum AG-B5.</title>
        <authorList>
            <person name="Stajich J.E."/>
            <person name="Carter-House D."/>
            <person name="Gryganskyi A."/>
        </authorList>
    </citation>
    <scope>NUCLEOTIDE SEQUENCE [LARGE SCALE GENOMIC DNA]</scope>
    <source>
        <strain evidence="1 2">AG-B5</strain>
    </source>
</reference>
<evidence type="ECO:0000313" key="2">
    <source>
        <dbReference type="Proteomes" id="UP001479436"/>
    </source>
</evidence>
<protein>
    <submittedName>
        <fullName evidence="1">Uncharacterized protein</fullName>
    </submittedName>
</protein>
<dbReference type="Proteomes" id="UP001479436">
    <property type="component" value="Unassembled WGS sequence"/>
</dbReference>
<proteinExistence type="predicted"/>
<accession>A0ABR2WWA9</accession>